<gene>
    <name evidence="6" type="ORF">HAX54_051058</name>
</gene>
<proteinExistence type="inferred from homology"/>
<dbReference type="SUPFAM" id="SSF54001">
    <property type="entry name" value="Cysteine proteinases"/>
    <property type="match status" value="1"/>
</dbReference>
<accession>A0ABS8RRB5</accession>
<evidence type="ECO:0000256" key="4">
    <source>
        <dbReference type="SAM" id="MobiDB-lite"/>
    </source>
</evidence>
<comment type="similarity">
    <text evidence="1">Belongs to the peptidase C48 family.</text>
</comment>
<dbReference type="PROSITE" id="PS50600">
    <property type="entry name" value="ULP_PROTEASE"/>
    <property type="match status" value="1"/>
</dbReference>
<feature type="non-terminal residue" evidence="6">
    <location>
        <position position="1"/>
    </location>
</feature>
<feature type="domain" description="Ubiquitin-like protease family profile" evidence="5">
    <location>
        <begin position="232"/>
        <end position="442"/>
    </location>
</feature>
<dbReference type="Pfam" id="PF02902">
    <property type="entry name" value="Peptidase_C48"/>
    <property type="match status" value="1"/>
</dbReference>
<feature type="compositionally biased region" description="Basic and acidic residues" evidence="4">
    <location>
        <begin position="493"/>
        <end position="504"/>
    </location>
</feature>
<keyword evidence="2" id="KW-0645">Protease</keyword>
<evidence type="ECO:0000256" key="1">
    <source>
        <dbReference type="ARBA" id="ARBA00005234"/>
    </source>
</evidence>
<reference evidence="6 7" key="1">
    <citation type="journal article" date="2021" name="BMC Genomics">
        <title>Datura genome reveals duplications of psychoactive alkaloid biosynthetic genes and high mutation rate following tissue culture.</title>
        <authorList>
            <person name="Rajewski A."/>
            <person name="Carter-House D."/>
            <person name="Stajich J."/>
            <person name="Litt A."/>
        </authorList>
    </citation>
    <scope>NUCLEOTIDE SEQUENCE [LARGE SCALE GENOMIC DNA]</scope>
    <source>
        <strain evidence="6">AR-01</strain>
    </source>
</reference>
<evidence type="ECO:0000313" key="7">
    <source>
        <dbReference type="Proteomes" id="UP000823775"/>
    </source>
</evidence>
<evidence type="ECO:0000256" key="3">
    <source>
        <dbReference type="ARBA" id="ARBA00022801"/>
    </source>
</evidence>
<comment type="caution">
    <text evidence="6">The sequence shown here is derived from an EMBL/GenBank/DDBJ whole genome shotgun (WGS) entry which is preliminary data.</text>
</comment>
<dbReference type="Proteomes" id="UP000823775">
    <property type="component" value="Unassembled WGS sequence"/>
</dbReference>
<evidence type="ECO:0000256" key="2">
    <source>
        <dbReference type="ARBA" id="ARBA00022670"/>
    </source>
</evidence>
<sequence length="504" mass="58494">KEKQGGDHATSHVHIQDLAGFSYMNKDPEVITGAQNPEVIHVDQDHDDENSTCIKREFMEHNVDLDRGDVPHVVKLSNVHENQLIDRTEKIQPLNVAPLATIIVEQDTFNQYKLDDEKLSGQLLETNIPTSTDDVMPMHKNMLPDPWQRSPYFTEFGSASRSTILLTSIFDKKHPFESDPITDPHKGHLFHSYSEWIREGLLKSYAQKKYKDDHYKKKSAIISPPFDFVVKLVMTKDWFYHLSFAGQYWNDEHMNVIFYYLRKKGKYDTRSTYRYTTVDCIFQTRIEEIYDNYAEHKGDITVDKKEDVVCEYIKGYGLIANVPWNTVDEVFIPINCKEKYHWVLAVLSFRYRSIRIYDSYRAVDHDASVIADVEKLAKLLPHYLTLSGFYNEKRGIEWSRNKSYMDKAPSEALDIEFVNNLPQHHHDSKESGVYVAAYAEYLSCGCDIPVQGFYATHHRTRYGSLLWNYGNQKNDAGAVSDNEAPAESYSPRIESETHEKISIE</sequence>
<dbReference type="Gene3D" id="3.40.395.10">
    <property type="entry name" value="Adenoviral Proteinase, Chain A"/>
    <property type="match status" value="1"/>
</dbReference>
<protein>
    <recommendedName>
        <fullName evidence="5">Ubiquitin-like protease family profile domain-containing protein</fullName>
    </recommendedName>
</protein>
<evidence type="ECO:0000259" key="5">
    <source>
        <dbReference type="PROSITE" id="PS50600"/>
    </source>
</evidence>
<dbReference type="InterPro" id="IPR038765">
    <property type="entry name" value="Papain-like_cys_pep_sf"/>
</dbReference>
<dbReference type="EMBL" id="JACEIK010000090">
    <property type="protein sequence ID" value="MCD7449316.1"/>
    <property type="molecule type" value="Genomic_DNA"/>
</dbReference>
<dbReference type="PANTHER" id="PTHR31470">
    <property type="entry name" value="CYSTEINE PROTEINASES SUPERFAMILY PROTEIN-RELATED-RELATED"/>
    <property type="match status" value="1"/>
</dbReference>
<keyword evidence="7" id="KW-1185">Reference proteome</keyword>
<organism evidence="6 7">
    <name type="scientific">Datura stramonium</name>
    <name type="common">Jimsonweed</name>
    <name type="synonym">Common thornapple</name>
    <dbReference type="NCBI Taxonomy" id="4076"/>
    <lineage>
        <taxon>Eukaryota</taxon>
        <taxon>Viridiplantae</taxon>
        <taxon>Streptophyta</taxon>
        <taxon>Embryophyta</taxon>
        <taxon>Tracheophyta</taxon>
        <taxon>Spermatophyta</taxon>
        <taxon>Magnoliopsida</taxon>
        <taxon>eudicotyledons</taxon>
        <taxon>Gunneridae</taxon>
        <taxon>Pentapetalae</taxon>
        <taxon>asterids</taxon>
        <taxon>lamiids</taxon>
        <taxon>Solanales</taxon>
        <taxon>Solanaceae</taxon>
        <taxon>Solanoideae</taxon>
        <taxon>Datureae</taxon>
        <taxon>Datura</taxon>
    </lineage>
</organism>
<feature type="region of interest" description="Disordered" evidence="4">
    <location>
        <begin position="477"/>
        <end position="504"/>
    </location>
</feature>
<evidence type="ECO:0000313" key="6">
    <source>
        <dbReference type="EMBL" id="MCD7449316.1"/>
    </source>
</evidence>
<dbReference type="PANTHER" id="PTHR31470:SF40">
    <property type="entry name" value="UBIQUITIN-LIKE PROTEASE FAMILY PROFILE DOMAIN-CONTAINING PROTEIN"/>
    <property type="match status" value="1"/>
</dbReference>
<name>A0ABS8RRB5_DATST</name>
<keyword evidence="3" id="KW-0378">Hydrolase</keyword>
<dbReference type="InterPro" id="IPR003653">
    <property type="entry name" value="Peptidase_C48_C"/>
</dbReference>